<dbReference type="PANTHER" id="PTHR43283">
    <property type="entry name" value="BETA-LACTAMASE-RELATED"/>
    <property type="match status" value="1"/>
</dbReference>
<dbReference type="SUPFAM" id="SSF56601">
    <property type="entry name" value="beta-lactamase/transpeptidase-like"/>
    <property type="match status" value="1"/>
</dbReference>
<dbReference type="PANTHER" id="PTHR43283:SF3">
    <property type="entry name" value="BETA-LACTAMASE FAMILY PROTEIN (AFU_ORTHOLOGUE AFUA_5G07500)"/>
    <property type="match status" value="1"/>
</dbReference>
<reference evidence="2" key="1">
    <citation type="submission" date="2018-05" db="EMBL/GenBank/DDBJ databases">
        <authorList>
            <person name="Lanie J.A."/>
            <person name="Ng W.-L."/>
            <person name="Kazmierczak K.M."/>
            <person name="Andrzejewski T.M."/>
            <person name="Davidsen T.M."/>
            <person name="Wayne K.J."/>
            <person name="Tettelin H."/>
            <person name="Glass J.I."/>
            <person name="Rusch D."/>
            <person name="Podicherti R."/>
            <person name="Tsui H.-C.T."/>
            <person name="Winkler M.E."/>
        </authorList>
    </citation>
    <scope>NUCLEOTIDE SEQUENCE</scope>
</reference>
<dbReference type="Gene3D" id="3.40.710.10">
    <property type="entry name" value="DD-peptidase/beta-lactamase superfamily"/>
    <property type="match status" value="1"/>
</dbReference>
<dbReference type="Pfam" id="PF00144">
    <property type="entry name" value="Beta-lactamase"/>
    <property type="match status" value="1"/>
</dbReference>
<evidence type="ECO:0000259" key="1">
    <source>
        <dbReference type="Pfam" id="PF00144"/>
    </source>
</evidence>
<organism evidence="2">
    <name type="scientific">marine metagenome</name>
    <dbReference type="NCBI Taxonomy" id="408172"/>
    <lineage>
        <taxon>unclassified sequences</taxon>
        <taxon>metagenomes</taxon>
        <taxon>ecological metagenomes</taxon>
    </lineage>
</organism>
<feature type="non-terminal residue" evidence="2">
    <location>
        <position position="1"/>
    </location>
</feature>
<sequence>HETMQRYVDQEILAGVSAAVLVGRDLVDVHCAGMADREAGQALRYDHIFRAFSNTKLMVSCAVLLLLEEGHFRLDDPIEEFIPQLGDRQVLRSGAAEISDTESANNRITIRHLLSHSSGLSNGFLDPSSLITQTYMSRQVNGRDTTLAEMMDILAELPLVFHPGTSWEYSVATDVLGRLVEILDGQPLDRALKARIFDPVGMLDTGFVVPPADRDRLTAFYVGANLMEPMKPGLTRAEVELLNINPLVSAPRLSGAGGLVTTLPDMVSMIQALLPGDGMLLRQETMALIKAPQVEKGICLRFPVRGDVPGKAYSAAGSVTLMPSSIDPPKSMGEVQWGGLGGTHWWFLPHYNIAAVVMAHRVMSFWHPFSFELKRLTYEALLS</sequence>
<dbReference type="AlphaFoldDB" id="A0A382GID2"/>
<gene>
    <name evidence="2" type="ORF">METZ01_LOCUS227496</name>
</gene>
<dbReference type="InterPro" id="IPR012338">
    <property type="entry name" value="Beta-lactam/transpept-like"/>
</dbReference>
<accession>A0A382GID2</accession>
<name>A0A382GID2_9ZZZZ</name>
<protein>
    <recommendedName>
        <fullName evidence="1">Beta-lactamase-related domain-containing protein</fullName>
    </recommendedName>
</protein>
<feature type="domain" description="Beta-lactamase-related" evidence="1">
    <location>
        <begin position="3"/>
        <end position="361"/>
    </location>
</feature>
<proteinExistence type="predicted"/>
<evidence type="ECO:0000313" key="2">
    <source>
        <dbReference type="EMBL" id="SVB74642.1"/>
    </source>
</evidence>
<dbReference type="InterPro" id="IPR050789">
    <property type="entry name" value="Diverse_Enzym_Activities"/>
</dbReference>
<dbReference type="InterPro" id="IPR001466">
    <property type="entry name" value="Beta-lactam-related"/>
</dbReference>
<dbReference type="EMBL" id="UINC01055587">
    <property type="protein sequence ID" value="SVB74642.1"/>
    <property type="molecule type" value="Genomic_DNA"/>
</dbReference>